<sequence>MSFLNNFDLNLSPSSDQLSGEEQVNLFDLDRNLEDVSNEENLNQLQTNPVRNIDLNELPLDNSEEDELQNEPDSSLGESGRSVPKKLKVLSNEERKEIYLILLGSKNVTGKLRKGTIGNVSRMFSVSTRTVSRIWRQAKRSTNPGLADVSHKKTKNCGRKRIEIDPEQFKKIPLSRRTSLESLACAIKISRSTLHRRVRGANTYKIPHISKGSLERENKLPIQIQCDVELIEDATQWLNLPENV</sequence>
<keyword evidence="4" id="KW-1185">Reference proteome</keyword>
<organism evidence="3 4">
    <name type="scientific">Heracleum sosnowskyi</name>
    <dbReference type="NCBI Taxonomy" id="360622"/>
    <lineage>
        <taxon>Eukaryota</taxon>
        <taxon>Viridiplantae</taxon>
        <taxon>Streptophyta</taxon>
        <taxon>Embryophyta</taxon>
        <taxon>Tracheophyta</taxon>
        <taxon>Spermatophyta</taxon>
        <taxon>Magnoliopsida</taxon>
        <taxon>eudicotyledons</taxon>
        <taxon>Gunneridae</taxon>
        <taxon>Pentapetalae</taxon>
        <taxon>asterids</taxon>
        <taxon>campanulids</taxon>
        <taxon>Apiales</taxon>
        <taxon>Apiaceae</taxon>
        <taxon>Apioideae</taxon>
        <taxon>apioid superclade</taxon>
        <taxon>Tordylieae</taxon>
        <taxon>Tordyliinae</taxon>
        <taxon>Heracleum</taxon>
    </lineage>
</organism>
<evidence type="ECO:0000256" key="1">
    <source>
        <dbReference type="SAM" id="MobiDB-lite"/>
    </source>
</evidence>
<comment type="caution">
    <text evidence="3">The sequence shown here is derived from an EMBL/GenBank/DDBJ whole genome shotgun (WGS) entry which is preliminary data.</text>
</comment>
<dbReference type="InterPro" id="IPR056671">
    <property type="entry name" value="DUF7769"/>
</dbReference>
<evidence type="ECO:0000313" key="3">
    <source>
        <dbReference type="EMBL" id="KAK1374940.1"/>
    </source>
</evidence>
<protein>
    <recommendedName>
        <fullName evidence="2">DUF7769 domain-containing protein</fullName>
    </recommendedName>
</protein>
<proteinExistence type="predicted"/>
<evidence type="ECO:0000313" key="4">
    <source>
        <dbReference type="Proteomes" id="UP001237642"/>
    </source>
</evidence>
<dbReference type="EMBL" id="JAUIZM010000007">
    <property type="protein sequence ID" value="KAK1374940.1"/>
    <property type="molecule type" value="Genomic_DNA"/>
</dbReference>
<evidence type="ECO:0000259" key="2">
    <source>
        <dbReference type="Pfam" id="PF24964"/>
    </source>
</evidence>
<feature type="region of interest" description="Disordered" evidence="1">
    <location>
        <begin position="63"/>
        <end position="83"/>
    </location>
</feature>
<dbReference type="AlphaFoldDB" id="A0AAD8MGC8"/>
<dbReference type="Pfam" id="PF24964">
    <property type="entry name" value="DUF7769"/>
    <property type="match status" value="1"/>
</dbReference>
<reference evidence="3" key="2">
    <citation type="submission" date="2023-05" db="EMBL/GenBank/DDBJ databases">
        <authorList>
            <person name="Schelkunov M.I."/>
        </authorList>
    </citation>
    <scope>NUCLEOTIDE SEQUENCE</scope>
    <source>
        <strain evidence="3">Hsosn_3</strain>
        <tissue evidence="3">Leaf</tissue>
    </source>
</reference>
<reference evidence="3" key="1">
    <citation type="submission" date="2023-02" db="EMBL/GenBank/DDBJ databases">
        <title>Genome of toxic invasive species Heracleum sosnowskyi carries increased number of genes despite the absence of recent whole-genome duplications.</title>
        <authorList>
            <person name="Schelkunov M."/>
            <person name="Shtratnikova V."/>
            <person name="Makarenko M."/>
            <person name="Klepikova A."/>
            <person name="Omelchenko D."/>
            <person name="Novikova G."/>
            <person name="Obukhova E."/>
            <person name="Bogdanov V."/>
            <person name="Penin A."/>
            <person name="Logacheva M."/>
        </authorList>
    </citation>
    <scope>NUCLEOTIDE SEQUENCE</scope>
    <source>
        <strain evidence="3">Hsosn_3</strain>
        <tissue evidence="3">Leaf</tissue>
    </source>
</reference>
<gene>
    <name evidence="3" type="ORF">POM88_031133</name>
</gene>
<feature type="domain" description="DUF7769" evidence="2">
    <location>
        <begin position="90"/>
        <end position="142"/>
    </location>
</feature>
<dbReference type="Proteomes" id="UP001237642">
    <property type="component" value="Unassembled WGS sequence"/>
</dbReference>
<accession>A0AAD8MGC8</accession>
<dbReference type="PANTHER" id="PTHR33889:SF1">
    <property type="entry name" value="OS03G0834800 PROTEIN"/>
    <property type="match status" value="1"/>
</dbReference>
<dbReference type="PANTHER" id="PTHR33889">
    <property type="entry name" value="OS04G0681850 PROTEIN"/>
    <property type="match status" value="1"/>
</dbReference>
<name>A0AAD8MGC8_9APIA</name>